<dbReference type="InterPro" id="IPR015943">
    <property type="entry name" value="WD40/YVTN_repeat-like_dom_sf"/>
</dbReference>
<dbReference type="Gene3D" id="2.130.10.10">
    <property type="entry name" value="YVTN repeat-like/Quinoprotein amine dehydrogenase"/>
    <property type="match status" value="1"/>
</dbReference>
<dbReference type="Proteomes" id="UP000261520">
    <property type="component" value="Unplaced"/>
</dbReference>
<dbReference type="InterPro" id="IPR036322">
    <property type="entry name" value="WD40_repeat_dom_sf"/>
</dbReference>
<dbReference type="SMART" id="SM00320">
    <property type="entry name" value="WD40"/>
    <property type="match status" value="4"/>
</dbReference>
<evidence type="ECO:0000313" key="1">
    <source>
        <dbReference type="Ensembl" id="ENSPMGP00000026030.1"/>
    </source>
</evidence>
<dbReference type="Pfam" id="PF00400">
    <property type="entry name" value="WD40"/>
    <property type="match status" value="3"/>
</dbReference>
<dbReference type="InterPro" id="IPR001680">
    <property type="entry name" value="WD40_rpt"/>
</dbReference>
<reference evidence="1" key="1">
    <citation type="submission" date="2025-08" db="UniProtKB">
        <authorList>
            <consortium name="Ensembl"/>
        </authorList>
    </citation>
    <scope>IDENTIFICATION</scope>
</reference>
<name>A0A3B4BAU2_9GOBI</name>
<proteinExistence type="predicted"/>
<protein>
    <submittedName>
        <fullName evidence="1">Uncharacterized protein</fullName>
    </submittedName>
</protein>
<keyword evidence="2" id="KW-1185">Reference proteome</keyword>
<organism evidence="1 2">
    <name type="scientific">Periophthalmus magnuspinnatus</name>
    <dbReference type="NCBI Taxonomy" id="409849"/>
    <lineage>
        <taxon>Eukaryota</taxon>
        <taxon>Metazoa</taxon>
        <taxon>Chordata</taxon>
        <taxon>Craniata</taxon>
        <taxon>Vertebrata</taxon>
        <taxon>Euteleostomi</taxon>
        <taxon>Actinopterygii</taxon>
        <taxon>Neopterygii</taxon>
        <taxon>Teleostei</taxon>
        <taxon>Neoteleostei</taxon>
        <taxon>Acanthomorphata</taxon>
        <taxon>Gobiaria</taxon>
        <taxon>Gobiiformes</taxon>
        <taxon>Gobioidei</taxon>
        <taxon>Gobiidae</taxon>
        <taxon>Oxudercinae</taxon>
        <taxon>Periophthalmus</taxon>
    </lineage>
</organism>
<dbReference type="GO" id="GO:0072686">
    <property type="term" value="C:mitotic spindle"/>
    <property type="evidence" value="ECO:0007669"/>
    <property type="project" value="TreeGrafter"/>
</dbReference>
<dbReference type="STRING" id="409849.ENSPMGP00000026030"/>
<dbReference type="PANTHER" id="PTHR45589">
    <property type="entry name" value="WD REPEAT DOMAIN 62, ISOFORM G"/>
    <property type="match status" value="1"/>
</dbReference>
<reference evidence="1" key="2">
    <citation type="submission" date="2025-09" db="UniProtKB">
        <authorList>
            <consortium name="Ensembl"/>
        </authorList>
    </citation>
    <scope>IDENTIFICATION</scope>
</reference>
<accession>A0A3B4BAU2</accession>
<dbReference type="SUPFAM" id="SSF50978">
    <property type="entry name" value="WD40 repeat-like"/>
    <property type="match status" value="1"/>
</dbReference>
<dbReference type="PANTHER" id="PTHR45589:SF2">
    <property type="entry name" value="WD REPEAT DOMAIN 62"/>
    <property type="match status" value="1"/>
</dbReference>
<dbReference type="AlphaFoldDB" id="A0A3B4BAU2"/>
<evidence type="ECO:0000313" key="2">
    <source>
        <dbReference type="Proteomes" id="UP000261520"/>
    </source>
</evidence>
<dbReference type="Ensembl" id="ENSPMGT00000027722.1">
    <property type="protein sequence ID" value="ENSPMGP00000026030.1"/>
    <property type="gene ID" value="ENSPMGG00000020990.1"/>
</dbReference>
<sequence length="274" mass="29622">FGLTASCSSLSSSSGLVAYPAGCVVVLLDPNTNKQSHILNSSRKSFSAVAFSHDGKLLVTGESGHLPCVRVWDLEGALKAEVQTHKYGVSCVAFSRSDVYVVSVGFQHDMNVHVWDWKKGVVIASNKVSSRVSSVSFSEDGSFFVTAGTRHLKFWYLHQSAHNRVNSTVPLIGRSALLGDHKNSVFVAVACGRGDASSRTFCITSSALLCVFNGQRTLEAWVNLKAEAAFSLAVVEDMVFCGCSNGVVRVFSSSLSYICTLQRPHRLGVELQHR</sequence>
<dbReference type="GO" id="GO:0007099">
    <property type="term" value="P:centriole replication"/>
    <property type="evidence" value="ECO:0007669"/>
    <property type="project" value="TreeGrafter"/>
</dbReference>
<dbReference type="InterPro" id="IPR052779">
    <property type="entry name" value="WDR62"/>
</dbReference>